<proteinExistence type="predicted"/>
<evidence type="ECO:0000313" key="3">
    <source>
        <dbReference type="EMBL" id="OGG56093.1"/>
    </source>
</evidence>
<protein>
    <recommendedName>
        <fullName evidence="2">NADP-dependent oxidoreductase domain-containing protein</fullName>
    </recommendedName>
</protein>
<dbReference type="PANTHER" id="PTHR43364">
    <property type="entry name" value="NADH-SPECIFIC METHYLGLYOXAL REDUCTASE-RELATED"/>
    <property type="match status" value="1"/>
</dbReference>
<sequence>MEYRSLGRSGLKVSQVCLGGNNWGGHTPDDEAVRILRRAFDAGLTFWDTAINYSNGRSEEVIGRALKGLAREQVIVATKGWGTIGDGPNDKGCSRHYLVRAVEISLRRLGTDYIDLYYLHRPDPTTPIEESLSTLNDLIRQGKVRYLACSSFPAWQICEALWTARQYGWDSFVCEQPPYNILERGIEREVVPFCQKYGVALATYSPTASAWLTGRFRRGEPIPADSTRGRRVDPSAPQSQRRFDAVEKVEALARARGCSVAQFAIAWIMSHPAGIIPILGVRTMAHLEDNLGALDVKLSEEERKAVDELAPGGTRV</sequence>
<dbReference type="PRINTS" id="PR00069">
    <property type="entry name" value="ALDKETRDTASE"/>
</dbReference>
<dbReference type="InterPro" id="IPR023210">
    <property type="entry name" value="NADP_OxRdtase_dom"/>
</dbReference>
<dbReference type="GO" id="GO:0016491">
    <property type="term" value="F:oxidoreductase activity"/>
    <property type="evidence" value="ECO:0007669"/>
    <property type="project" value="UniProtKB-KW"/>
</dbReference>
<name>A0A1F6D3S3_HANXR</name>
<dbReference type="Gene3D" id="3.20.20.100">
    <property type="entry name" value="NADP-dependent oxidoreductase domain"/>
    <property type="match status" value="1"/>
</dbReference>
<comment type="caution">
    <text evidence="3">The sequence shown here is derived from an EMBL/GenBank/DDBJ whole genome shotgun (WGS) entry which is preliminary data.</text>
</comment>
<evidence type="ECO:0000313" key="4">
    <source>
        <dbReference type="Proteomes" id="UP000178606"/>
    </source>
</evidence>
<evidence type="ECO:0000256" key="1">
    <source>
        <dbReference type="ARBA" id="ARBA00023002"/>
    </source>
</evidence>
<reference evidence="3 4" key="1">
    <citation type="journal article" date="2016" name="Nat. Commun.">
        <title>Thousands of microbial genomes shed light on interconnected biogeochemical processes in an aquifer system.</title>
        <authorList>
            <person name="Anantharaman K."/>
            <person name="Brown C.T."/>
            <person name="Hug L.A."/>
            <person name="Sharon I."/>
            <person name="Castelle C.J."/>
            <person name="Probst A.J."/>
            <person name="Thomas B.C."/>
            <person name="Singh A."/>
            <person name="Wilkins M.J."/>
            <person name="Karaoz U."/>
            <person name="Brodie E.L."/>
            <person name="Williams K.H."/>
            <person name="Hubbard S.S."/>
            <person name="Banfield J.F."/>
        </authorList>
    </citation>
    <scope>NUCLEOTIDE SEQUENCE [LARGE SCALE GENOMIC DNA]</scope>
    <source>
        <strain evidence="4">RIFCSPLOWO2_12_FULL_64_10</strain>
    </source>
</reference>
<gene>
    <name evidence="3" type="ORF">A3F84_01390</name>
</gene>
<dbReference type="InterPro" id="IPR020471">
    <property type="entry name" value="AKR"/>
</dbReference>
<dbReference type="AlphaFoldDB" id="A0A1F6D3S3"/>
<dbReference type="FunFam" id="3.20.20.100:FF:000004">
    <property type="entry name" value="Oxidoreductase, aldo/keto reductase"/>
    <property type="match status" value="1"/>
</dbReference>
<evidence type="ECO:0000259" key="2">
    <source>
        <dbReference type="Pfam" id="PF00248"/>
    </source>
</evidence>
<keyword evidence="1" id="KW-0560">Oxidoreductase</keyword>
<dbReference type="GO" id="GO:0005829">
    <property type="term" value="C:cytosol"/>
    <property type="evidence" value="ECO:0007669"/>
    <property type="project" value="TreeGrafter"/>
</dbReference>
<dbReference type="EMBL" id="MFKF01000048">
    <property type="protein sequence ID" value="OGG56093.1"/>
    <property type="molecule type" value="Genomic_DNA"/>
</dbReference>
<feature type="domain" description="NADP-dependent oxidoreductase" evidence="2">
    <location>
        <begin position="16"/>
        <end position="309"/>
    </location>
</feature>
<accession>A0A1F6D3S3</accession>
<organism evidence="3 4">
    <name type="scientific">Handelsmanbacteria sp. (strain RIFCSPLOWO2_12_FULL_64_10)</name>
    <dbReference type="NCBI Taxonomy" id="1817868"/>
    <lineage>
        <taxon>Bacteria</taxon>
        <taxon>Candidatus Handelsmaniibacteriota</taxon>
    </lineage>
</organism>
<dbReference type="PANTHER" id="PTHR43364:SF4">
    <property type="entry name" value="NAD(P)-LINKED OXIDOREDUCTASE SUPERFAMILY PROTEIN"/>
    <property type="match status" value="1"/>
</dbReference>
<dbReference type="Pfam" id="PF00248">
    <property type="entry name" value="Aldo_ket_red"/>
    <property type="match status" value="1"/>
</dbReference>
<dbReference type="Proteomes" id="UP000178606">
    <property type="component" value="Unassembled WGS sequence"/>
</dbReference>
<dbReference type="InterPro" id="IPR036812">
    <property type="entry name" value="NAD(P)_OxRdtase_dom_sf"/>
</dbReference>
<dbReference type="InterPro" id="IPR050523">
    <property type="entry name" value="AKR_Detox_Biosynth"/>
</dbReference>
<dbReference type="SUPFAM" id="SSF51430">
    <property type="entry name" value="NAD(P)-linked oxidoreductase"/>
    <property type="match status" value="1"/>
</dbReference>